<evidence type="ECO:0000259" key="5">
    <source>
        <dbReference type="Pfam" id="PF03968"/>
    </source>
</evidence>
<dbReference type="Gene3D" id="2.60.450.10">
    <property type="entry name" value="Lipopolysaccharide (LPS) transport protein A like domain"/>
    <property type="match status" value="1"/>
</dbReference>
<dbReference type="InterPro" id="IPR052037">
    <property type="entry name" value="LPS_export_LptA"/>
</dbReference>
<sequence precursor="true">MKLNKTSLLFAMMISSISAQALESDYDQPINVSSVSQHAQMKSNTVTFNEDVLLTQGTIKITGDKLTVIRGKKANHEIMIAEGKVATFYQLQDDGKPFDAEANTIHYDVANAKITLTGNAQVKQLDSQINGEKIIYLLETEELTVESDKAGQQRVKTVFLPAQFEKNDESKQQAEDK</sequence>
<dbReference type="PANTHER" id="PTHR36504:SF1">
    <property type="entry name" value="LIPOPOLYSACCHARIDE EXPORT SYSTEM PROTEIN LPTA"/>
    <property type="match status" value="1"/>
</dbReference>
<keyword evidence="3 4" id="KW-0574">Periplasm</keyword>
<feature type="signal peptide" evidence="4">
    <location>
        <begin position="1"/>
        <end position="21"/>
    </location>
</feature>
<comment type="caution">
    <text evidence="6">The sequence shown here is derived from an EMBL/GenBank/DDBJ whole genome shotgun (WGS) entry which is preliminary data.</text>
</comment>
<feature type="chain" id="PRO_5044921144" description="Lipopolysaccharide export system protein LptA" evidence="4">
    <location>
        <begin position="22"/>
        <end position="177"/>
    </location>
</feature>
<accession>A0ABQ6E461</accession>
<keyword evidence="2 4" id="KW-0732">Signal</keyword>
<keyword evidence="7" id="KW-1185">Reference proteome</keyword>
<evidence type="ECO:0000256" key="3">
    <source>
        <dbReference type="ARBA" id="ARBA00022764"/>
    </source>
</evidence>
<evidence type="ECO:0000256" key="1">
    <source>
        <dbReference type="ARBA" id="ARBA00022448"/>
    </source>
</evidence>
<name>A0ABQ6E461_9GAMM</name>
<evidence type="ECO:0000256" key="4">
    <source>
        <dbReference type="HAMAP-Rule" id="MF_01914"/>
    </source>
</evidence>
<dbReference type="EMBL" id="BSPQ01000019">
    <property type="protein sequence ID" value="GLS92189.1"/>
    <property type="molecule type" value="Genomic_DNA"/>
</dbReference>
<evidence type="ECO:0000256" key="2">
    <source>
        <dbReference type="ARBA" id="ARBA00022729"/>
    </source>
</evidence>
<reference evidence="7" key="1">
    <citation type="journal article" date="2019" name="Int. J. Syst. Evol. Microbiol.">
        <title>The Global Catalogue of Microorganisms (GCM) 10K type strain sequencing project: providing services to taxonomists for standard genome sequencing and annotation.</title>
        <authorList>
            <consortium name="The Broad Institute Genomics Platform"/>
            <consortium name="The Broad Institute Genome Sequencing Center for Infectious Disease"/>
            <person name="Wu L."/>
            <person name="Ma J."/>
        </authorList>
    </citation>
    <scope>NUCLEOTIDE SEQUENCE [LARGE SCALE GENOMIC DNA]</scope>
    <source>
        <strain evidence="7">NBRC 103166</strain>
    </source>
</reference>
<keyword evidence="1 4" id="KW-0813">Transport</keyword>
<proteinExistence type="inferred from homology"/>
<protein>
    <recommendedName>
        <fullName evidence="4">Lipopolysaccharide export system protein LptA</fullName>
    </recommendedName>
</protein>
<dbReference type="InterPro" id="IPR005653">
    <property type="entry name" value="OstA-like_N"/>
</dbReference>
<feature type="domain" description="Organic solvent tolerance-like N-terminal" evidence="5">
    <location>
        <begin position="32"/>
        <end position="141"/>
    </location>
</feature>
<comment type="subcellular location">
    <subcellularLocation>
        <location evidence="4">Periplasm</location>
    </subcellularLocation>
</comment>
<organism evidence="6 7">
    <name type="scientific">Psychromonas marina</name>
    <dbReference type="NCBI Taxonomy" id="88364"/>
    <lineage>
        <taxon>Bacteria</taxon>
        <taxon>Pseudomonadati</taxon>
        <taxon>Pseudomonadota</taxon>
        <taxon>Gammaproteobacteria</taxon>
        <taxon>Alteromonadales</taxon>
        <taxon>Psychromonadaceae</taxon>
        <taxon>Psychromonas</taxon>
    </lineage>
</organism>
<dbReference type="InterPro" id="IPR014340">
    <property type="entry name" value="LptA"/>
</dbReference>
<dbReference type="HAMAP" id="MF_01914">
    <property type="entry name" value="LPS_assembly_LptA"/>
    <property type="match status" value="1"/>
</dbReference>
<dbReference type="Pfam" id="PF03968">
    <property type="entry name" value="LptD_N"/>
    <property type="match status" value="1"/>
</dbReference>
<comment type="similarity">
    <text evidence="4">Belongs to the LptA family.</text>
</comment>
<dbReference type="NCBIfam" id="TIGR03002">
    <property type="entry name" value="outer_YhbN_LptA"/>
    <property type="match status" value="1"/>
</dbReference>
<comment type="function">
    <text evidence="4">Involved in the assembly of lipopolysaccharide (LPS). Required for the translocation of LPS from the inner membrane to the outer membrane. May form a bridge between the inner membrane and the outer membrane, via interactions with LptC and LptD, thereby facilitating LPS transfer across the periplasm.</text>
</comment>
<dbReference type="RefSeq" id="WP_284205283.1">
    <property type="nucleotide sequence ID" value="NZ_BSPQ01000019.1"/>
</dbReference>
<evidence type="ECO:0000313" key="7">
    <source>
        <dbReference type="Proteomes" id="UP001157353"/>
    </source>
</evidence>
<comment type="subunit">
    <text evidence="4">Component of the lipopolysaccharide transport and assembly complex.</text>
</comment>
<gene>
    <name evidence="4 6" type="primary">lptA</name>
    <name evidence="6" type="ORF">GCM10007916_32590</name>
</gene>
<evidence type="ECO:0000313" key="6">
    <source>
        <dbReference type="EMBL" id="GLS92189.1"/>
    </source>
</evidence>
<dbReference type="PANTHER" id="PTHR36504">
    <property type="entry name" value="LIPOPOLYSACCHARIDE EXPORT SYSTEM PROTEIN LPTA"/>
    <property type="match status" value="1"/>
</dbReference>
<dbReference type="Proteomes" id="UP001157353">
    <property type="component" value="Unassembled WGS sequence"/>
</dbReference>